<dbReference type="PANTHER" id="PTHR12242:SF22">
    <property type="entry name" value="OS02G0130600 PROTEIN"/>
    <property type="match status" value="1"/>
</dbReference>
<feature type="coiled-coil region" evidence="1">
    <location>
        <begin position="459"/>
        <end position="538"/>
    </location>
</feature>
<evidence type="ECO:0000256" key="2">
    <source>
        <dbReference type="SAM" id="MobiDB-lite"/>
    </source>
</evidence>
<evidence type="ECO:0000313" key="4">
    <source>
        <dbReference type="EMBL" id="THG03972.1"/>
    </source>
</evidence>
<keyword evidence="5" id="KW-1185">Reference proteome</keyword>
<feature type="compositionally biased region" description="Basic and acidic residues" evidence="2">
    <location>
        <begin position="171"/>
        <end position="182"/>
    </location>
</feature>
<keyword evidence="3" id="KW-0472">Membrane</keyword>
<evidence type="ECO:0000256" key="3">
    <source>
        <dbReference type="SAM" id="Phobius"/>
    </source>
</evidence>
<feature type="region of interest" description="Disordered" evidence="2">
    <location>
        <begin position="158"/>
        <end position="182"/>
    </location>
</feature>
<feature type="transmembrane region" description="Helical" evidence="3">
    <location>
        <begin position="261"/>
        <end position="285"/>
    </location>
</feature>
<feature type="transmembrane region" description="Helical" evidence="3">
    <location>
        <begin position="228"/>
        <end position="249"/>
    </location>
</feature>
<evidence type="ECO:0000313" key="5">
    <source>
        <dbReference type="Proteomes" id="UP000306102"/>
    </source>
</evidence>
<reference evidence="4 5" key="1">
    <citation type="journal article" date="2018" name="Proc. Natl. Acad. Sci. U.S.A.">
        <title>Draft genome sequence of Camellia sinensis var. sinensis provides insights into the evolution of the tea genome and tea quality.</title>
        <authorList>
            <person name="Wei C."/>
            <person name="Yang H."/>
            <person name="Wang S."/>
            <person name="Zhao J."/>
            <person name="Liu C."/>
            <person name="Gao L."/>
            <person name="Xia E."/>
            <person name="Lu Y."/>
            <person name="Tai Y."/>
            <person name="She G."/>
            <person name="Sun J."/>
            <person name="Cao H."/>
            <person name="Tong W."/>
            <person name="Gao Q."/>
            <person name="Li Y."/>
            <person name="Deng W."/>
            <person name="Jiang X."/>
            <person name="Wang W."/>
            <person name="Chen Q."/>
            <person name="Zhang S."/>
            <person name="Li H."/>
            <person name="Wu J."/>
            <person name="Wang P."/>
            <person name="Li P."/>
            <person name="Shi C."/>
            <person name="Zheng F."/>
            <person name="Jian J."/>
            <person name="Huang B."/>
            <person name="Shan D."/>
            <person name="Shi M."/>
            <person name="Fang C."/>
            <person name="Yue Y."/>
            <person name="Li F."/>
            <person name="Li D."/>
            <person name="Wei S."/>
            <person name="Han B."/>
            <person name="Jiang C."/>
            <person name="Yin Y."/>
            <person name="Xia T."/>
            <person name="Zhang Z."/>
            <person name="Bennetzen J.L."/>
            <person name="Zhao S."/>
            <person name="Wan X."/>
        </authorList>
    </citation>
    <scope>NUCLEOTIDE SEQUENCE [LARGE SCALE GENOMIC DNA]</scope>
    <source>
        <strain evidence="5">cv. Shuchazao</strain>
        <tissue evidence="4">Leaf</tissue>
    </source>
</reference>
<feature type="transmembrane region" description="Helical" evidence="3">
    <location>
        <begin position="124"/>
        <end position="145"/>
    </location>
</feature>
<accession>A0A4S4DLY0</accession>
<dbReference type="Proteomes" id="UP000306102">
    <property type="component" value="Unassembled WGS sequence"/>
</dbReference>
<protein>
    <submittedName>
        <fullName evidence="4">Uncharacterized protein</fullName>
    </submittedName>
</protein>
<sequence length="606" mass="69799">MAFLTGSSGNSWQPVMTADTTTPSYWLNWRVMLCIIWVLLSLIITSLLISKYEGPRKSRHRNRESQEEPAGLLYEDEVWKPCLKGIHPAWLLAFRVAAFFVLLSLLIANAAVDGGEIFYFYTQWTFSLITIYFGLGSLLSMYGCYQYHNKVGGDRTEDFDVEQGTNSNESNGEKHSESNQEHRVRQTAGFWGYIFQIVFQMNAGAVMLTDCVFWFIIVPFLAIKDYDLNFLIINMHTINAVFLLGDTALNCLRFPWFRIAYFFLWTAVYVMFQWIVHACVSLWWPYPFLDLSSTFAPLWISWSALGISFDRKELERKKELEGLMKDMANYNVQLEGKGSAYRQALLKLNHYQKTANELSILVKSSEIEKDISMNAEKLLIMETDLTAAINTKLEALTQVELMETELQMEKGMTDELLRHVSELNEAVMHSKMASNEGQKEIHVVLVEKVTELALATTTVVEAEEKLEYMRKLLEVMQDLENQLMNKFVFIDSLQSDLNQANELRGSFEKRASNAISELNTLRQLKQGSRAEADESKKENWRLKEEFDNSVVNEYGRDKSNACIKISKDEHEALIENAEKVTELVPENYYELENSKKELEIAMVKIA</sequence>
<dbReference type="AlphaFoldDB" id="A0A4S4DLY0"/>
<gene>
    <name evidence="4" type="ORF">TEA_025121</name>
</gene>
<keyword evidence="1" id="KW-0175">Coiled coil</keyword>
<proteinExistence type="predicted"/>
<keyword evidence="3" id="KW-0812">Transmembrane</keyword>
<organism evidence="4 5">
    <name type="scientific">Camellia sinensis var. sinensis</name>
    <name type="common">China tea</name>
    <dbReference type="NCBI Taxonomy" id="542762"/>
    <lineage>
        <taxon>Eukaryota</taxon>
        <taxon>Viridiplantae</taxon>
        <taxon>Streptophyta</taxon>
        <taxon>Embryophyta</taxon>
        <taxon>Tracheophyta</taxon>
        <taxon>Spermatophyta</taxon>
        <taxon>Magnoliopsida</taxon>
        <taxon>eudicotyledons</taxon>
        <taxon>Gunneridae</taxon>
        <taxon>Pentapetalae</taxon>
        <taxon>asterids</taxon>
        <taxon>Ericales</taxon>
        <taxon>Theaceae</taxon>
        <taxon>Camellia</taxon>
    </lineage>
</organism>
<feature type="transmembrane region" description="Helical" evidence="3">
    <location>
        <begin position="190"/>
        <end position="216"/>
    </location>
</feature>
<keyword evidence="3" id="KW-1133">Transmembrane helix</keyword>
<feature type="transmembrane region" description="Helical" evidence="3">
    <location>
        <begin position="29"/>
        <end position="49"/>
    </location>
</feature>
<evidence type="ECO:0000256" key="1">
    <source>
        <dbReference type="SAM" id="Coils"/>
    </source>
</evidence>
<dbReference type="PANTHER" id="PTHR12242">
    <property type="entry name" value="OS02G0130600 PROTEIN-RELATED"/>
    <property type="match status" value="1"/>
</dbReference>
<comment type="caution">
    <text evidence="4">The sequence shown here is derived from an EMBL/GenBank/DDBJ whole genome shotgun (WGS) entry which is preliminary data.</text>
</comment>
<feature type="transmembrane region" description="Helical" evidence="3">
    <location>
        <begin position="89"/>
        <end position="112"/>
    </location>
</feature>
<name>A0A4S4DLY0_CAMSN</name>
<dbReference type="GO" id="GO:0016020">
    <property type="term" value="C:membrane"/>
    <property type="evidence" value="ECO:0007669"/>
    <property type="project" value="TreeGrafter"/>
</dbReference>
<dbReference type="EMBL" id="SDRB02010834">
    <property type="protein sequence ID" value="THG03972.1"/>
    <property type="molecule type" value="Genomic_DNA"/>
</dbReference>